<reference evidence="4" key="1">
    <citation type="submission" date="2023-02" db="EMBL/GenBank/DDBJ databases">
        <title>Genome of toxic invasive species Heracleum sosnowskyi carries increased number of genes despite the absence of recent whole-genome duplications.</title>
        <authorList>
            <person name="Schelkunov M."/>
            <person name="Shtratnikova V."/>
            <person name="Makarenko M."/>
            <person name="Klepikova A."/>
            <person name="Omelchenko D."/>
            <person name="Novikova G."/>
            <person name="Obukhova E."/>
            <person name="Bogdanov V."/>
            <person name="Penin A."/>
            <person name="Logacheva M."/>
        </authorList>
    </citation>
    <scope>NUCLEOTIDE SEQUENCE</scope>
    <source>
        <strain evidence="4">Hsosn_3</strain>
        <tissue evidence="4">Leaf</tissue>
    </source>
</reference>
<accession>A0AAD8JG14</accession>
<evidence type="ECO:0000313" key="4">
    <source>
        <dbReference type="EMBL" id="KAK1401802.1"/>
    </source>
</evidence>
<comment type="caution">
    <text evidence="4">The sequence shown here is derived from an EMBL/GenBank/DDBJ whole genome shotgun (WGS) entry which is preliminary data.</text>
</comment>
<dbReference type="PANTHER" id="PTHR47447:SF26">
    <property type="entry name" value="CHLOROPLAST RNA SPLICING4"/>
    <property type="match status" value="1"/>
</dbReference>
<dbReference type="InterPro" id="IPR002885">
    <property type="entry name" value="PPR_rpt"/>
</dbReference>
<proteinExistence type="inferred from homology"/>
<evidence type="ECO:0000256" key="2">
    <source>
        <dbReference type="ARBA" id="ARBA00022737"/>
    </source>
</evidence>
<dbReference type="EMBL" id="JAUIZM010000001">
    <property type="protein sequence ID" value="KAK1401802.1"/>
    <property type="molecule type" value="Genomic_DNA"/>
</dbReference>
<comment type="similarity">
    <text evidence="1">Belongs to the PPR family. P subfamily.</text>
</comment>
<keyword evidence="5" id="KW-1185">Reference proteome</keyword>
<dbReference type="AlphaFoldDB" id="A0AAD8JG14"/>
<dbReference type="Gene3D" id="1.25.40.10">
    <property type="entry name" value="Tetratricopeptide repeat domain"/>
    <property type="match status" value="1"/>
</dbReference>
<dbReference type="InterPro" id="IPR011990">
    <property type="entry name" value="TPR-like_helical_dom_sf"/>
</dbReference>
<dbReference type="PROSITE" id="PS51375">
    <property type="entry name" value="PPR"/>
    <property type="match status" value="2"/>
</dbReference>
<feature type="repeat" description="PPR" evidence="3">
    <location>
        <begin position="51"/>
        <end position="85"/>
    </location>
</feature>
<keyword evidence="2" id="KW-0677">Repeat</keyword>
<name>A0AAD8JG14_9APIA</name>
<dbReference type="Proteomes" id="UP001237642">
    <property type="component" value="Unassembled WGS sequence"/>
</dbReference>
<evidence type="ECO:0000256" key="1">
    <source>
        <dbReference type="ARBA" id="ARBA00007626"/>
    </source>
</evidence>
<sequence>MVTRPRYGGCINSHLAQSCCLFCITSEYSFSLLSAADKWFAEAKETQRHLNAIIYGNIIYAHCQRCNMERAESLVREMEEEGIEVPIDIYHTMMDGYTIIGNEEKCLVVFERLQECGFTPSVISYGCLINHYTKVITKAGSCLCRCYAVAYLEDRTYSKLAPFGGFAFIAGWATFLF</sequence>
<reference evidence="4" key="2">
    <citation type="submission" date="2023-05" db="EMBL/GenBank/DDBJ databases">
        <authorList>
            <person name="Schelkunov M.I."/>
        </authorList>
    </citation>
    <scope>NUCLEOTIDE SEQUENCE</scope>
    <source>
        <strain evidence="4">Hsosn_3</strain>
        <tissue evidence="4">Leaf</tissue>
    </source>
</reference>
<evidence type="ECO:0008006" key="6">
    <source>
        <dbReference type="Google" id="ProtNLM"/>
    </source>
</evidence>
<gene>
    <name evidence="4" type="ORF">POM88_001407</name>
</gene>
<dbReference type="NCBIfam" id="TIGR00756">
    <property type="entry name" value="PPR"/>
    <property type="match status" value="2"/>
</dbReference>
<dbReference type="Pfam" id="PF13812">
    <property type="entry name" value="PPR_3"/>
    <property type="match status" value="1"/>
</dbReference>
<dbReference type="PROSITE" id="PS51257">
    <property type="entry name" value="PROKAR_LIPOPROTEIN"/>
    <property type="match status" value="1"/>
</dbReference>
<evidence type="ECO:0000256" key="3">
    <source>
        <dbReference type="PROSITE-ProRule" id="PRU00708"/>
    </source>
</evidence>
<protein>
    <recommendedName>
        <fullName evidence="6">Pentatricopeptide repeat-containing protein</fullName>
    </recommendedName>
</protein>
<evidence type="ECO:0000313" key="5">
    <source>
        <dbReference type="Proteomes" id="UP001237642"/>
    </source>
</evidence>
<organism evidence="4 5">
    <name type="scientific">Heracleum sosnowskyi</name>
    <dbReference type="NCBI Taxonomy" id="360622"/>
    <lineage>
        <taxon>Eukaryota</taxon>
        <taxon>Viridiplantae</taxon>
        <taxon>Streptophyta</taxon>
        <taxon>Embryophyta</taxon>
        <taxon>Tracheophyta</taxon>
        <taxon>Spermatophyta</taxon>
        <taxon>Magnoliopsida</taxon>
        <taxon>eudicotyledons</taxon>
        <taxon>Gunneridae</taxon>
        <taxon>Pentapetalae</taxon>
        <taxon>asterids</taxon>
        <taxon>campanulids</taxon>
        <taxon>Apiales</taxon>
        <taxon>Apiaceae</taxon>
        <taxon>Apioideae</taxon>
        <taxon>apioid superclade</taxon>
        <taxon>Tordylieae</taxon>
        <taxon>Tordyliinae</taxon>
        <taxon>Heracleum</taxon>
    </lineage>
</organism>
<dbReference type="PANTHER" id="PTHR47447">
    <property type="entry name" value="OS03G0856100 PROTEIN"/>
    <property type="match status" value="1"/>
</dbReference>
<feature type="repeat" description="PPR" evidence="3">
    <location>
        <begin position="86"/>
        <end position="120"/>
    </location>
</feature>